<organism evidence="2 3">
    <name type="scientific">Aldrovandia affinis</name>
    <dbReference type="NCBI Taxonomy" id="143900"/>
    <lineage>
        <taxon>Eukaryota</taxon>
        <taxon>Metazoa</taxon>
        <taxon>Chordata</taxon>
        <taxon>Craniata</taxon>
        <taxon>Vertebrata</taxon>
        <taxon>Euteleostomi</taxon>
        <taxon>Actinopterygii</taxon>
        <taxon>Neopterygii</taxon>
        <taxon>Teleostei</taxon>
        <taxon>Notacanthiformes</taxon>
        <taxon>Halosauridae</taxon>
        <taxon>Aldrovandia</taxon>
    </lineage>
</organism>
<evidence type="ECO:0000313" key="3">
    <source>
        <dbReference type="Proteomes" id="UP001221898"/>
    </source>
</evidence>
<name>A0AAD7RTR6_9TELE</name>
<protein>
    <submittedName>
        <fullName evidence="2">Uncharacterized protein</fullName>
    </submittedName>
</protein>
<accession>A0AAD7RTR6</accession>
<dbReference type="EMBL" id="JAINUG010000175">
    <property type="protein sequence ID" value="KAJ8390003.1"/>
    <property type="molecule type" value="Genomic_DNA"/>
</dbReference>
<dbReference type="Proteomes" id="UP001221898">
    <property type="component" value="Unassembled WGS sequence"/>
</dbReference>
<keyword evidence="1" id="KW-1133">Transmembrane helix</keyword>
<keyword evidence="3" id="KW-1185">Reference proteome</keyword>
<keyword evidence="1" id="KW-0472">Membrane</keyword>
<evidence type="ECO:0000313" key="2">
    <source>
        <dbReference type="EMBL" id="KAJ8390003.1"/>
    </source>
</evidence>
<proteinExistence type="predicted"/>
<evidence type="ECO:0000256" key="1">
    <source>
        <dbReference type="SAM" id="Phobius"/>
    </source>
</evidence>
<feature type="non-terminal residue" evidence="2">
    <location>
        <position position="92"/>
    </location>
</feature>
<keyword evidence="1" id="KW-0812">Transmembrane</keyword>
<gene>
    <name evidence="2" type="ORF">AAFF_G00111640</name>
</gene>
<feature type="transmembrane region" description="Helical" evidence="1">
    <location>
        <begin position="31"/>
        <end position="51"/>
    </location>
</feature>
<sequence length="92" mass="10201">MSERHRWPLLPAPRPATGFGVLQRVGQMAVLLQKTWVGCVFLLVLFCGLMFEREAPPGLLYLSRYTCRGGHHGNGLLQGRGPQSFLSFSLSS</sequence>
<dbReference type="AlphaFoldDB" id="A0AAD7RTR6"/>
<reference evidence="2" key="1">
    <citation type="journal article" date="2023" name="Science">
        <title>Genome structures resolve the early diversification of teleost fishes.</title>
        <authorList>
            <person name="Parey E."/>
            <person name="Louis A."/>
            <person name="Montfort J."/>
            <person name="Bouchez O."/>
            <person name="Roques C."/>
            <person name="Iampietro C."/>
            <person name="Lluch J."/>
            <person name="Castinel A."/>
            <person name="Donnadieu C."/>
            <person name="Desvignes T."/>
            <person name="Floi Bucao C."/>
            <person name="Jouanno E."/>
            <person name="Wen M."/>
            <person name="Mejri S."/>
            <person name="Dirks R."/>
            <person name="Jansen H."/>
            <person name="Henkel C."/>
            <person name="Chen W.J."/>
            <person name="Zahm M."/>
            <person name="Cabau C."/>
            <person name="Klopp C."/>
            <person name="Thompson A.W."/>
            <person name="Robinson-Rechavi M."/>
            <person name="Braasch I."/>
            <person name="Lecointre G."/>
            <person name="Bobe J."/>
            <person name="Postlethwait J.H."/>
            <person name="Berthelot C."/>
            <person name="Roest Crollius H."/>
            <person name="Guiguen Y."/>
        </authorList>
    </citation>
    <scope>NUCLEOTIDE SEQUENCE</scope>
    <source>
        <strain evidence="2">NC1722</strain>
    </source>
</reference>
<comment type="caution">
    <text evidence="2">The sequence shown here is derived from an EMBL/GenBank/DDBJ whole genome shotgun (WGS) entry which is preliminary data.</text>
</comment>